<dbReference type="GO" id="GO:0005634">
    <property type="term" value="C:nucleus"/>
    <property type="evidence" value="ECO:0007669"/>
    <property type="project" value="TreeGrafter"/>
</dbReference>
<accession>A0A914QUW7</accession>
<proteinExistence type="predicted"/>
<dbReference type="AlphaFoldDB" id="A0A914QUW7"/>
<keyword evidence="1" id="KW-0732">Signal</keyword>
<evidence type="ECO:0000259" key="2">
    <source>
        <dbReference type="Pfam" id="PF05021"/>
    </source>
</evidence>
<dbReference type="GO" id="GO:0006511">
    <property type="term" value="P:ubiquitin-dependent protein catabolic process"/>
    <property type="evidence" value="ECO:0007669"/>
    <property type="project" value="InterPro"/>
</dbReference>
<reference evidence="4" key="1">
    <citation type="submission" date="2022-11" db="UniProtKB">
        <authorList>
            <consortium name="WormBaseParasite"/>
        </authorList>
    </citation>
    <scope>IDENTIFICATION</scope>
</reference>
<evidence type="ECO:0000313" key="4">
    <source>
        <dbReference type="WBParaSite" id="PDA_v2.g557.t1"/>
    </source>
</evidence>
<dbReference type="InterPro" id="IPR007717">
    <property type="entry name" value="NPL4_C"/>
</dbReference>
<name>A0A914QUW7_9BILA</name>
<evidence type="ECO:0000313" key="3">
    <source>
        <dbReference type="Proteomes" id="UP000887578"/>
    </source>
</evidence>
<feature type="chain" id="PRO_5037733404" evidence="1">
    <location>
        <begin position="19"/>
        <end position="86"/>
    </location>
</feature>
<dbReference type="PANTHER" id="PTHR12710:SF0">
    <property type="entry name" value="NUCLEAR PROTEIN LOCALIZATION PROTEIN 4 HOMOLOG"/>
    <property type="match status" value="1"/>
</dbReference>
<dbReference type="Pfam" id="PF05021">
    <property type="entry name" value="NPL4"/>
    <property type="match status" value="1"/>
</dbReference>
<dbReference type="PANTHER" id="PTHR12710">
    <property type="entry name" value="NUCLEAR PROTEIN LOCALIZATION 4"/>
    <property type="match status" value="1"/>
</dbReference>
<dbReference type="InterPro" id="IPR016563">
    <property type="entry name" value="Npl4"/>
</dbReference>
<organism evidence="3 4">
    <name type="scientific">Panagrolaimus davidi</name>
    <dbReference type="NCBI Taxonomy" id="227884"/>
    <lineage>
        <taxon>Eukaryota</taxon>
        <taxon>Metazoa</taxon>
        <taxon>Ecdysozoa</taxon>
        <taxon>Nematoda</taxon>
        <taxon>Chromadorea</taxon>
        <taxon>Rhabditida</taxon>
        <taxon>Tylenchina</taxon>
        <taxon>Panagrolaimomorpha</taxon>
        <taxon>Panagrolaimoidea</taxon>
        <taxon>Panagrolaimidae</taxon>
        <taxon>Panagrolaimus</taxon>
    </lineage>
</organism>
<protein>
    <submittedName>
        <fullName evidence="4">Nuclear pore localisation protein NPL4 C-terminal domain-containing protein</fullName>
    </submittedName>
</protein>
<dbReference type="GO" id="GO:0031625">
    <property type="term" value="F:ubiquitin protein ligase binding"/>
    <property type="evidence" value="ECO:0007669"/>
    <property type="project" value="TreeGrafter"/>
</dbReference>
<dbReference type="Proteomes" id="UP000887578">
    <property type="component" value="Unplaced"/>
</dbReference>
<dbReference type="WBParaSite" id="PDA_v2.g557.t1">
    <property type="protein sequence ID" value="PDA_v2.g557.t1"/>
    <property type="gene ID" value="PDA_v2.g557"/>
</dbReference>
<feature type="signal peptide" evidence="1">
    <location>
        <begin position="1"/>
        <end position="18"/>
    </location>
</feature>
<sequence length="86" mass="9636">MNILLIVSLIFGEKLISTSWISYYEPFGEVPLEIKANVVAFYEPPQKSAENSVSFEADPNEEILDGLRVALGVKRVGWMFTDLLSV</sequence>
<evidence type="ECO:0000256" key="1">
    <source>
        <dbReference type="SAM" id="SignalP"/>
    </source>
</evidence>
<feature type="domain" description="Nuclear pore localisation protein NPL4 C-terminal" evidence="2">
    <location>
        <begin position="23"/>
        <end position="84"/>
    </location>
</feature>
<dbReference type="GO" id="GO:0043130">
    <property type="term" value="F:ubiquitin binding"/>
    <property type="evidence" value="ECO:0007669"/>
    <property type="project" value="TreeGrafter"/>
</dbReference>
<keyword evidence="3" id="KW-1185">Reference proteome</keyword>